<dbReference type="EMBL" id="CP028272">
    <property type="protein sequence ID" value="QHM74068.1"/>
    <property type="molecule type" value="Genomic_DNA"/>
</dbReference>
<dbReference type="GO" id="GO:0006355">
    <property type="term" value="P:regulation of DNA-templated transcription"/>
    <property type="evidence" value="ECO:0007669"/>
    <property type="project" value="InterPro"/>
</dbReference>
<protein>
    <recommendedName>
        <fullName evidence="1">Antitoxin FitA-like ribbon-helix-helix domain-containing protein</fullName>
    </recommendedName>
</protein>
<dbReference type="SUPFAM" id="SSF47598">
    <property type="entry name" value="Ribbon-helix-helix"/>
    <property type="match status" value="1"/>
</dbReference>
<dbReference type="GO" id="GO:0043565">
    <property type="term" value="F:sequence-specific DNA binding"/>
    <property type="evidence" value="ECO:0007669"/>
    <property type="project" value="UniProtKB-ARBA"/>
</dbReference>
<evidence type="ECO:0000313" key="3">
    <source>
        <dbReference type="Proteomes" id="UP000464053"/>
    </source>
</evidence>
<accession>A0A6P1Q7X6</accession>
<dbReference type="Proteomes" id="UP000464053">
    <property type="component" value="Plasmid unnamed1"/>
</dbReference>
<sequence length="346" mass="39239">MHCGDNFNFLHHLVPSFAAMIHYVLIVPSNYGIQRREDHVAKIQARNIEDALHERIEQAAMKNDRSVEAEVRVALREKYMTPPKSNVPPPSMRERWQQETGERLRQLFDRLTADNWFRTPGHPDRVGVPELIRLARRLDVMPGLLMDIQEGHQPLTLSLADAIAAESDASADWLLSGSGSPFPTVSLGMDYHDFFLPDGGNIAHVFEFIRISRGRHAGTLLCLRIHPQTRSMALGAVTAEFMLCNDGTGGTGHGKLLDFLLFLKTRCAGLSMNAFDFVPDDPDFDFWSVVGWHHPVWFQDFRRRTTAGWLAQLLRGEDPDRWFRGWEPDLEKIRDTPFGGDNSVSG</sequence>
<dbReference type="AlphaFoldDB" id="A0A6P1Q7X6"/>
<proteinExistence type="predicted"/>
<name>A0A6P1Q7X6_9GAMM</name>
<geneLocation type="plasmid" evidence="2 3">
    <name>unnamed1</name>
</geneLocation>
<evidence type="ECO:0000259" key="1">
    <source>
        <dbReference type="Pfam" id="PF22513"/>
    </source>
</evidence>
<dbReference type="InterPro" id="IPR010985">
    <property type="entry name" value="Ribbon_hlx_hlx"/>
</dbReference>
<evidence type="ECO:0000313" key="2">
    <source>
        <dbReference type="EMBL" id="QHM74068.1"/>
    </source>
</evidence>
<keyword evidence="2" id="KW-0614">Plasmid</keyword>
<dbReference type="KEGG" id="mint:C7M51_04429"/>
<reference evidence="2 3" key="1">
    <citation type="submission" date="2018-03" db="EMBL/GenBank/DDBJ databases">
        <title>Pantoea intestinalis SRCM103226 isolated form the mealworm.</title>
        <authorList>
            <person name="Jeong D.-Y."/>
            <person name="Kim J.W."/>
        </authorList>
    </citation>
    <scope>NUCLEOTIDE SEQUENCE [LARGE SCALE GENOMIC DNA]</scope>
    <source>
        <strain evidence="2 3">SRCM103226</strain>
        <plasmid evidence="2 3">unnamed1</plasmid>
    </source>
</reference>
<feature type="domain" description="Antitoxin FitA-like ribbon-helix-helix" evidence="1">
    <location>
        <begin position="44"/>
        <end position="77"/>
    </location>
</feature>
<dbReference type="Gene3D" id="1.10.1220.10">
    <property type="entry name" value="Met repressor-like"/>
    <property type="match status" value="1"/>
</dbReference>
<gene>
    <name evidence="2" type="ORF">C7M51_04429</name>
</gene>
<keyword evidence="3" id="KW-1185">Reference proteome</keyword>
<dbReference type="Pfam" id="PF22513">
    <property type="entry name" value="FitA-like_RHH"/>
    <property type="match status" value="1"/>
</dbReference>
<dbReference type="InterPro" id="IPR013321">
    <property type="entry name" value="Arc_rbn_hlx_hlx"/>
</dbReference>
<dbReference type="InterPro" id="IPR053853">
    <property type="entry name" value="FitA-like_RHH"/>
</dbReference>
<organism evidence="2 3">
    <name type="scientific">Mixta intestinalis</name>
    <dbReference type="NCBI Taxonomy" id="1615494"/>
    <lineage>
        <taxon>Bacteria</taxon>
        <taxon>Pseudomonadati</taxon>
        <taxon>Pseudomonadota</taxon>
        <taxon>Gammaproteobacteria</taxon>
        <taxon>Enterobacterales</taxon>
        <taxon>Erwiniaceae</taxon>
        <taxon>Mixta</taxon>
    </lineage>
</organism>